<gene>
    <name evidence="1" type="ORF">LCGC14_0644310</name>
</gene>
<name>A0A0F9RHY1_9ZZZZ</name>
<proteinExistence type="predicted"/>
<sequence length="49" mass="4934">MVRFGGARQAGAGYGKAGIWRGEVGLGSVGWCLEGRGGVRQGVDRAGLG</sequence>
<evidence type="ECO:0000313" key="1">
    <source>
        <dbReference type="EMBL" id="KKN49332.1"/>
    </source>
</evidence>
<protein>
    <submittedName>
        <fullName evidence="1">Uncharacterized protein</fullName>
    </submittedName>
</protein>
<comment type="caution">
    <text evidence="1">The sequence shown here is derived from an EMBL/GenBank/DDBJ whole genome shotgun (WGS) entry which is preliminary data.</text>
</comment>
<reference evidence="1" key="1">
    <citation type="journal article" date="2015" name="Nature">
        <title>Complex archaea that bridge the gap between prokaryotes and eukaryotes.</title>
        <authorList>
            <person name="Spang A."/>
            <person name="Saw J.H."/>
            <person name="Jorgensen S.L."/>
            <person name="Zaremba-Niedzwiedzka K."/>
            <person name="Martijn J."/>
            <person name="Lind A.E."/>
            <person name="van Eijk R."/>
            <person name="Schleper C."/>
            <person name="Guy L."/>
            <person name="Ettema T.J."/>
        </authorList>
    </citation>
    <scope>NUCLEOTIDE SEQUENCE</scope>
</reference>
<dbReference type="AlphaFoldDB" id="A0A0F9RHY1"/>
<organism evidence="1">
    <name type="scientific">marine sediment metagenome</name>
    <dbReference type="NCBI Taxonomy" id="412755"/>
    <lineage>
        <taxon>unclassified sequences</taxon>
        <taxon>metagenomes</taxon>
        <taxon>ecological metagenomes</taxon>
    </lineage>
</organism>
<accession>A0A0F9RHY1</accession>
<dbReference type="EMBL" id="LAZR01001173">
    <property type="protein sequence ID" value="KKN49332.1"/>
    <property type="molecule type" value="Genomic_DNA"/>
</dbReference>